<comment type="caution">
    <text evidence="8">The sequence shown here is derived from an EMBL/GenBank/DDBJ whole genome shotgun (WGS) entry which is preliminary data.</text>
</comment>
<dbReference type="Gene3D" id="1.10.3860.10">
    <property type="entry name" value="Sodium:dicarboxylate symporter"/>
    <property type="match status" value="1"/>
</dbReference>
<dbReference type="PANTHER" id="PTHR11958">
    <property type="entry name" value="SODIUM/DICARBOXYLATE SYMPORTER-RELATED"/>
    <property type="match status" value="1"/>
</dbReference>
<keyword evidence="9" id="KW-1185">Reference proteome</keyword>
<evidence type="ECO:0000313" key="9">
    <source>
        <dbReference type="Proteomes" id="UP001328107"/>
    </source>
</evidence>
<comment type="similarity">
    <text evidence="2 7">Belongs to the dicarboxylate/amino acid:cation symporter (DAACS) (TC 2.A.23) family.</text>
</comment>
<feature type="transmembrane region" description="Helical" evidence="7">
    <location>
        <begin position="36"/>
        <end position="62"/>
    </location>
</feature>
<dbReference type="AlphaFoldDB" id="A0AAN5CL59"/>
<dbReference type="GO" id="GO:0005886">
    <property type="term" value="C:plasma membrane"/>
    <property type="evidence" value="ECO:0007669"/>
    <property type="project" value="TreeGrafter"/>
</dbReference>
<dbReference type="InterPro" id="IPR036458">
    <property type="entry name" value="Na:dicarbo_symporter_sf"/>
</dbReference>
<keyword evidence="7" id="KW-0769">Symport</keyword>
<dbReference type="GO" id="GO:0015501">
    <property type="term" value="F:glutamate:sodium symporter activity"/>
    <property type="evidence" value="ECO:0007669"/>
    <property type="project" value="TreeGrafter"/>
</dbReference>
<proteinExistence type="inferred from homology"/>
<comment type="subcellular location">
    <subcellularLocation>
        <location evidence="1 7">Membrane</location>
        <topology evidence="1 7">Multi-pass membrane protein</topology>
    </subcellularLocation>
</comment>
<dbReference type="Proteomes" id="UP001328107">
    <property type="component" value="Unassembled WGS sequence"/>
</dbReference>
<dbReference type="EMBL" id="BTRK01000004">
    <property type="protein sequence ID" value="GMR46476.1"/>
    <property type="molecule type" value="Genomic_DNA"/>
</dbReference>
<protein>
    <recommendedName>
        <fullName evidence="7">Amino acid transporter</fullName>
    </recommendedName>
</protein>
<dbReference type="PANTHER" id="PTHR11958:SF99">
    <property type="entry name" value="SODIUM-DEPENDENT EXCITATORY AMINO ACID TRANSPORTER GLT-6-RELATED"/>
    <property type="match status" value="1"/>
</dbReference>
<dbReference type="PRINTS" id="PR00173">
    <property type="entry name" value="EDTRNSPORT"/>
</dbReference>
<keyword evidence="6 7" id="KW-0472">Membrane</keyword>
<feature type="non-terminal residue" evidence="8">
    <location>
        <position position="120"/>
    </location>
</feature>
<dbReference type="SUPFAM" id="SSF118215">
    <property type="entry name" value="Proton glutamate symport protein"/>
    <property type="match status" value="1"/>
</dbReference>
<feature type="transmembrane region" description="Helical" evidence="7">
    <location>
        <begin position="6"/>
        <end position="24"/>
    </location>
</feature>
<evidence type="ECO:0000256" key="4">
    <source>
        <dbReference type="ARBA" id="ARBA00022692"/>
    </source>
</evidence>
<organism evidence="8 9">
    <name type="scientific">Pristionchus mayeri</name>
    <dbReference type="NCBI Taxonomy" id="1317129"/>
    <lineage>
        <taxon>Eukaryota</taxon>
        <taxon>Metazoa</taxon>
        <taxon>Ecdysozoa</taxon>
        <taxon>Nematoda</taxon>
        <taxon>Chromadorea</taxon>
        <taxon>Rhabditida</taxon>
        <taxon>Rhabditina</taxon>
        <taxon>Diplogasteromorpha</taxon>
        <taxon>Diplogasteroidea</taxon>
        <taxon>Neodiplogasteridae</taxon>
        <taxon>Pristionchus</taxon>
    </lineage>
</organism>
<evidence type="ECO:0000256" key="5">
    <source>
        <dbReference type="ARBA" id="ARBA00022989"/>
    </source>
</evidence>
<evidence type="ECO:0000256" key="7">
    <source>
        <dbReference type="RuleBase" id="RU361216"/>
    </source>
</evidence>
<feature type="non-terminal residue" evidence="8">
    <location>
        <position position="1"/>
    </location>
</feature>
<dbReference type="InterPro" id="IPR001991">
    <property type="entry name" value="Na-dicarboxylate_symporter"/>
</dbReference>
<evidence type="ECO:0000256" key="2">
    <source>
        <dbReference type="ARBA" id="ARBA00006148"/>
    </source>
</evidence>
<keyword evidence="4 7" id="KW-0812">Transmembrane</keyword>
<keyword evidence="5 7" id="KW-1133">Transmembrane helix</keyword>
<comment type="caution">
    <text evidence="7">Lacks conserved residue(s) required for the propagation of feature annotation.</text>
</comment>
<accession>A0AAN5CL59</accession>
<sequence length="120" mass="13163">FSWINILMWFMPLGIVSLISGNLLDVEDLAGTFQTIAMYVLTVLLGLFIHILIITPAFFLLLTQKSPLPVYKIMLHPFMIAFGTASSGAALPVTIACLEEHGIDSRIAHFVPSFGNTLNV</sequence>
<evidence type="ECO:0000313" key="8">
    <source>
        <dbReference type="EMBL" id="GMR46476.1"/>
    </source>
</evidence>
<dbReference type="GO" id="GO:0005313">
    <property type="term" value="F:L-glutamate transmembrane transporter activity"/>
    <property type="evidence" value="ECO:0007669"/>
    <property type="project" value="TreeGrafter"/>
</dbReference>
<name>A0AAN5CL59_9BILA</name>
<feature type="transmembrane region" description="Helical" evidence="7">
    <location>
        <begin position="74"/>
        <end position="98"/>
    </location>
</feature>
<evidence type="ECO:0000256" key="1">
    <source>
        <dbReference type="ARBA" id="ARBA00004141"/>
    </source>
</evidence>
<evidence type="ECO:0000256" key="6">
    <source>
        <dbReference type="ARBA" id="ARBA00023136"/>
    </source>
</evidence>
<evidence type="ECO:0000256" key="3">
    <source>
        <dbReference type="ARBA" id="ARBA00022448"/>
    </source>
</evidence>
<dbReference type="InterPro" id="IPR050746">
    <property type="entry name" value="DAACS"/>
</dbReference>
<keyword evidence="3 7" id="KW-0813">Transport</keyword>
<dbReference type="GO" id="GO:0015175">
    <property type="term" value="F:neutral L-amino acid transmembrane transporter activity"/>
    <property type="evidence" value="ECO:0007669"/>
    <property type="project" value="TreeGrafter"/>
</dbReference>
<dbReference type="Pfam" id="PF00375">
    <property type="entry name" value="SDF"/>
    <property type="match status" value="1"/>
</dbReference>
<gene>
    <name evidence="8" type="ORF">PMAYCL1PPCAC_16671</name>
</gene>
<reference evidence="9" key="1">
    <citation type="submission" date="2022-10" db="EMBL/GenBank/DDBJ databases">
        <title>Genome assembly of Pristionchus species.</title>
        <authorList>
            <person name="Yoshida K."/>
            <person name="Sommer R.J."/>
        </authorList>
    </citation>
    <scope>NUCLEOTIDE SEQUENCE [LARGE SCALE GENOMIC DNA]</scope>
    <source>
        <strain evidence="9">RS5460</strain>
    </source>
</reference>